<dbReference type="PANTHER" id="PTHR13887">
    <property type="entry name" value="GLUTATHIONE S-TRANSFERASE KAPPA"/>
    <property type="match status" value="1"/>
</dbReference>
<keyword evidence="8" id="KW-1185">Reference proteome</keyword>
<dbReference type="CDD" id="cd02972">
    <property type="entry name" value="DsbA_family"/>
    <property type="match status" value="1"/>
</dbReference>
<keyword evidence="2" id="KW-0732">Signal</keyword>
<evidence type="ECO:0000256" key="1">
    <source>
        <dbReference type="ARBA" id="ARBA00005791"/>
    </source>
</evidence>
<comment type="caution">
    <text evidence="7">The sequence shown here is derived from an EMBL/GenBank/DDBJ whole genome shotgun (WGS) entry which is preliminary data.</text>
</comment>
<dbReference type="EMBL" id="JAAQPH010000024">
    <property type="protein sequence ID" value="NIA71585.1"/>
    <property type="molecule type" value="Genomic_DNA"/>
</dbReference>
<name>A0A967F1X9_9PROT</name>
<evidence type="ECO:0000256" key="5">
    <source>
        <dbReference type="ARBA" id="ARBA00023284"/>
    </source>
</evidence>
<dbReference type="SUPFAM" id="SSF52833">
    <property type="entry name" value="Thioredoxin-like"/>
    <property type="match status" value="1"/>
</dbReference>
<keyword evidence="4" id="KW-1015">Disulfide bond</keyword>
<evidence type="ECO:0000313" key="7">
    <source>
        <dbReference type="EMBL" id="NIA71585.1"/>
    </source>
</evidence>
<evidence type="ECO:0000313" key="8">
    <source>
        <dbReference type="Proteomes" id="UP000761264"/>
    </source>
</evidence>
<keyword evidence="3" id="KW-0560">Oxidoreductase</keyword>
<evidence type="ECO:0000256" key="2">
    <source>
        <dbReference type="ARBA" id="ARBA00022729"/>
    </source>
</evidence>
<dbReference type="Gene3D" id="3.40.30.10">
    <property type="entry name" value="Glutaredoxin"/>
    <property type="match status" value="1"/>
</dbReference>
<dbReference type="GO" id="GO:0016491">
    <property type="term" value="F:oxidoreductase activity"/>
    <property type="evidence" value="ECO:0007669"/>
    <property type="project" value="UniProtKB-KW"/>
</dbReference>
<evidence type="ECO:0000256" key="3">
    <source>
        <dbReference type="ARBA" id="ARBA00023002"/>
    </source>
</evidence>
<proteinExistence type="inferred from homology"/>
<organism evidence="7 8">
    <name type="scientific">Pelagibius litoralis</name>
    <dbReference type="NCBI Taxonomy" id="374515"/>
    <lineage>
        <taxon>Bacteria</taxon>
        <taxon>Pseudomonadati</taxon>
        <taxon>Pseudomonadota</taxon>
        <taxon>Alphaproteobacteria</taxon>
        <taxon>Rhodospirillales</taxon>
        <taxon>Rhodovibrionaceae</taxon>
        <taxon>Pelagibius</taxon>
    </lineage>
</organism>
<protein>
    <submittedName>
        <fullName evidence="7">DsbA family protein</fullName>
    </submittedName>
</protein>
<dbReference type="AlphaFoldDB" id="A0A967F1X9"/>
<comment type="similarity">
    <text evidence="1">Belongs to the thioredoxin family. DsbA subfamily.</text>
</comment>
<dbReference type="RefSeq" id="WP_167229371.1">
    <property type="nucleotide sequence ID" value="NZ_JAAQPH010000024.1"/>
</dbReference>
<reference evidence="7" key="1">
    <citation type="submission" date="2020-03" db="EMBL/GenBank/DDBJ databases">
        <title>Genome of Pelagibius litoralis DSM 21314T.</title>
        <authorList>
            <person name="Wang G."/>
        </authorList>
    </citation>
    <scope>NUCLEOTIDE SEQUENCE</scope>
    <source>
        <strain evidence="7">DSM 21314</strain>
    </source>
</reference>
<accession>A0A967F1X9</accession>
<dbReference type="Proteomes" id="UP000761264">
    <property type="component" value="Unassembled WGS sequence"/>
</dbReference>
<keyword evidence="5" id="KW-0676">Redox-active center</keyword>
<evidence type="ECO:0000256" key="4">
    <source>
        <dbReference type="ARBA" id="ARBA00023157"/>
    </source>
</evidence>
<dbReference type="InterPro" id="IPR036249">
    <property type="entry name" value="Thioredoxin-like_sf"/>
</dbReference>
<evidence type="ECO:0000259" key="6">
    <source>
        <dbReference type="Pfam" id="PF13462"/>
    </source>
</evidence>
<dbReference type="Pfam" id="PF13462">
    <property type="entry name" value="Thioredoxin_4"/>
    <property type="match status" value="1"/>
</dbReference>
<gene>
    <name evidence="7" type="ORF">HBA54_23620</name>
</gene>
<dbReference type="InterPro" id="IPR012336">
    <property type="entry name" value="Thioredoxin-like_fold"/>
</dbReference>
<sequence>MKRRNILIGMGAVALGAGVGGAYAFMQGPTQNNPAAGGAASGPQLAAAGDMALFEDDRILGADDAPVTIIEYSSLTCPHCASFHRGTMPQVKTNWIDTGRARLVYRHYPLDRLALRAAAAANCIEGDGFFGFIDVLFNNQERWSRNQDPMGALQQFAGLAGLSPEAFEACIADEATITRILEIQTDGRDTYEVASTPSFVINGQRVVGARDYGEFDAALTEFESEA</sequence>
<dbReference type="PANTHER" id="PTHR13887:SF14">
    <property type="entry name" value="DISULFIDE BOND FORMATION PROTEIN D"/>
    <property type="match status" value="1"/>
</dbReference>
<feature type="domain" description="Thioredoxin-like fold" evidence="6">
    <location>
        <begin position="56"/>
        <end position="219"/>
    </location>
</feature>